<organism evidence="1 2">
    <name type="scientific">Peronosclerospora sorghi</name>
    <dbReference type="NCBI Taxonomy" id="230839"/>
    <lineage>
        <taxon>Eukaryota</taxon>
        <taxon>Sar</taxon>
        <taxon>Stramenopiles</taxon>
        <taxon>Oomycota</taxon>
        <taxon>Peronosporomycetes</taxon>
        <taxon>Peronosporales</taxon>
        <taxon>Peronosporaceae</taxon>
        <taxon>Peronosclerospora</taxon>
    </lineage>
</organism>
<reference evidence="1 2" key="1">
    <citation type="journal article" date="2022" name="bioRxiv">
        <title>The genome of the oomycete Peronosclerospora sorghi, a cosmopolitan pathogen of maize and sorghum, is inflated with dispersed pseudogenes.</title>
        <authorList>
            <person name="Fletcher K."/>
            <person name="Martin F."/>
            <person name="Isakeit T."/>
            <person name="Cavanaugh K."/>
            <person name="Magill C."/>
            <person name="Michelmore R."/>
        </authorList>
    </citation>
    <scope>NUCLEOTIDE SEQUENCE [LARGE SCALE GENOMIC DNA]</scope>
    <source>
        <strain evidence="1">P6</strain>
    </source>
</reference>
<proteinExistence type="predicted"/>
<evidence type="ECO:0000313" key="2">
    <source>
        <dbReference type="Proteomes" id="UP001163321"/>
    </source>
</evidence>
<comment type="caution">
    <text evidence="1">The sequence shown here is derived from an EMBL/GenBank/DDBJ whole genome shotgun (WGS) entry which is preliminary data.</text>
</comment>
<sequence>MESKDDEETGGAELLSKTLSIFHQQEADGENISGYYEVQRSKLFYATKQEAKIGEVGNISDGKVASYIRIVCAANLHVFRKYCMLFGPFRLPLIVESRATNGM</sequence>
<gene>
    <name evidence="1" type="ORF">PsorP6_005617</name>
</gene>
<dbReference type="Proteomes" id="UP001163321">
    <property type="component" value="Chromosome 4"/>
</dbReference>
<name>A0ACC0W508_9STRA</name>
<keyword evidence="2" id="KW-1185">Reference proteome</keyword>
<evidence type="ECO:0000313" key="1">
    <source>
        <dbReference type="EMBL" id="KAI9913710.1"/>
    </source>
</evidence>
<accession>A0ACC0W508</accession>
<dbReference type="EMBL" id="CM047583">
    <property type="protein sequence ID" value="KAI9913710.1"/>
    <property type="molecule type" value="Genomic_DNA"/>
</dbReference>
<protein>
    <submittedName>
        <fullName evidence="1">Uncharacterized protein</fullName>
    </submittedName>
</protein>